<dbReference type="InterPro" id="IPR052698">
    <property type="entry name" value="MoCofactor_Util/Proc"/>
</dbReference>
<dbReference type="Pfam" id="PF02625">
    <property type="entry name" value="XdhC_CoxI"/>
    <property type="match status" value="1"/>
</dbReference>
<accession>A0A2S9IGX7</accession>
<dbReference type="InterPro" id="IPR027051">
    <property type="entry name" value="XdhC_Rossmann_dom"/>
</dbReference>
<sequence>MYSPDIRVLEFALSEAGQHRDLWLCTVLNTWGSSPRSPGALMAVSQTNTSCGSLSGGCIEEHFMQRLAQGAYRNPSQLVRYGAGSDIPEISLPCGGSLEVLVEYLPATAETLDYLHRMLLALLGEFPQEKTLEPGEPAILTPCPHPPPGPVVHLQDTTLRLRLAPPVQIIIAGLSPVAEYCIEFARAVGFTVLVCEHREAMRATFSSHKTRPDFPARYLERHGCGPNSAVLCLTHDARIDDLTLMEACRTPAFYIGALGSRRNSEKRLERLRKVADLDEAQLARIRGPVGLAIGSKTPAEIALAIIADIVRVKNGVGVSCER</sequence>
<organism evidence="3 4">
    <name type="scientific">Pantoea coffeiphila</name>
    <dbReference type="NCBI Taxonomy" id="1465635"/>
    <lineage>
        <taxon>Bacteria</taxon>
        <taxon>Pseudomonadati</taxon>
        <taxon>Pseudomonadota</taxon>
        <taxon>Gammaproteobacteria</taxon>
        <taxon>Enterobacterales</taxon>
        <taxon>Erwiniaceae</taxon>
        <taxon>Pantoea</taxon>
    </lineage>
</organism>
<evidence type="ECO:0000313" key="3">
    <source>
        <dbReference type="EMBL" id="PRD17030.1"/>
    </source>
</evidence>
<evidence type="ECO:0000313" key="4">
    <source>
        <dbReference type="Proteomes" id="UP000239181"/>
    </source>
</evidence>
<dbReference type="PANTHER" id="PTHR30388">
    <property type="entry name" value="ALDEHYDE OXIDOREDUCTASE MOLYBDENUM COFACTOR ASSEMBLY PROTEIN"/>
    <property type="match status" value="1"/>
</dbReference>
<feature type="domain" description="XdhC- CoxI" evidence="1">
    <location>
        <begin position="18"/>
        <end position="82"/>
    </location>
</feature>
<comment type="caution">
    <text evidence="3">The sequence shown here is derived from an EMBL/GenBank/DDBJ whole genome shotgun (WGS) entry which is preliminary data.</text>
</comment>
<evidence type="ECO:0000259" key="1">
    <source>
        <dbReference type="Pfam" id="PF02625"/>
    </source>
</evidence>
<protein>
    <submittedName>
        <fullName evidence="3">XshC-Cox1 family protein</fullName>
    </submittedName>
</protein>
<reference evidence="3 4" key="1">
    <citation type="submission" date="2017-10" db="EMBL/GenBank/DDBJ databases">
        <title>Draft genome of two endophytic bacteria isolated from 'guarana' Paullinia cupana (Mart.) Ducke.</title>
        <authorList>
            <person name="Siqueira K.A."/>
            <person name="Liotti R.G."/>
            <person name="Mendes T.A."/>
            <person name="Soares M.A."/>
        </authorList>
    </citation>
    <scope>NUCLEOTIDE SEQUENCE [LARGE SCALE GENOMIC DNA]</scope>
    <source>
        <strain evidence="3 4">342</strain>
    </source>
</reference>
<feature type="domain" description="XdhC Rossmann" evidence="2">
    <location>
        <begin position="169"/>
        <end position="309"/>
    </location>
</feature>
<gene>
    <name evidence="3" type="ORF">CQW29_02910</name>
</gene>
<dbReference type="Proteomes" id="UP000239181">
    <property type="component" value="Unassembled WGS sequence"/>
</dbReference>
<dbReference type="PANTHER" id="PTHR30388:SF4">
    <property type="entry name" value="MOLYBDENUM COFACTOR INSERTION CHAPERONE PAOD"/>
    <property type="match status" value="1"/>
</dbReference>
<dbReference type="InterPro" id="IPR003777">
    <property type="entry name" value="XdhC_CoxI"/>
</dbReference>
<keyword evidence="4" id="KW-1185">Reference proteome</keyword>
<dbReference type="Gene3D" id="3.40.50.720">
    <property type="entry name" value="NAD(P)-binding Rossmann-like Domain"/>
    <property type="match status" value="1"/>
</dbReference>
<dbReference type="EMBL" id="PDET01000002">
    <property type="protein sequence ID" value="PRD17030.1"/>
    <property type="molecule type" value="Genomic_DNA"/>
</dbReference>
<evidence type="ECO:0000259" key="2">
    <source>
        <dbReference type="Pfam" id="PF13478"/>
    </source>
</evidence>
<name>A0A2S9IGX7_9GAMM</name>
<dbReference type="AlphaFoldDB" id="A0A2S9IGX7"/>
<dbReference type="Pfam" id="PF13478">
    <property type="entry name" value="XdhC_C"/>
    <property type="match status" value="1"/>
</dbReference>
<dbReference type="OrthoDB" id="9815497at2"/>
<proteinExistence type="predicted"/>